<dbReference type="FunFam" id="3.20.20.80:FF:000251">
    <property type="entry name" value="Uncharacterized protein"/>
    <property type="match status" value="1"/>
</dbReference>
<evidence type="ECO:0000256" key="6">
    <source>
        <dbReference type="ARBA" id="ARBA00022729"/>
    </source>
</evidence>
<sequence length="623" mass="69823">MTKVPATCLIWGLCLWRLAVSSKADERKSLSLPTGNSTRGSTKFVPRFLPRPKYISTRGSRPGFVSAPGDGHLYLDGELFDFRSFNTPTLLDGEEFQARDLMETISAFGSPVSRTYTLHVANGMFPDGKQKSSSSHILGWDNSASDWVYNETNWRNIDKALDLARQHGVKLIIPIINQDYGSSDTNWVGNFADLIRHRYNIQNYTIAQQAVDWFTDREMIKCYKQMISFYLNRINTFNGIRIGDDPTILAFETGNEMNWGYQNGSNAHDRPARANWTIEIAQFIKSLAPKTLVMDGSYSRNPKLAWEEEALASPFVDLFSYHFYGEGETLPYHDLQNQVRAHGKTFIVGEHGFYDKPAVWEAFYKNVTCAGTLVWSLRSHSENGGFVTHGEGHNISSYHAPGFRNQTSEKFDTQEADVISSTYDASYRILGLEPPPKPIPGTPEAFLVSNGTHAGISWRGAAWAQQYEVLGAIFQDAQFSTISRFVPDNVEDGQLFVPLDPTDPTKPIHIALPEPIPHQSHAGWIDTKWCPPGSSAPCGDIHFDKQEDAKPPTTYRRLMPMSPPTEQNSTKSHELNPTSQNRLISGGWFSVRAVSADGVPGGISESVFLKTQWEPHVGEREWS</sequence>
<keyword evidence="8" id="KW-0326">Glycosidase</keyword>
<proteinExistence type="inferred from homology"/>
<feature type="signal peptide" evidence="10">
    <location>
        <begin position="1"/>
        <end position="21"/>
    </location>
</feature>
<evidence type="ECO:0000313" key="12">
    <source>
        <dbReference type="EMBL" id="KAA1101354.1"/>
    </source>
</evidence>
<name>A0A5B0PL42_PUCGR</name>
<dbReference type="OrthoDB" id="2505764at2759"/>
<dbReference type="Proteomes" id="UP000324748">
    <property type="component" value="Unassembled WGS sequence"/>
</dbReference>
<keyword evidence="6 10" id="KW-0732">Signal</keyword>
<evidence type="ECO:0000256" key="1">
    <source>
        <dbReference type="ARBA" id="ARBA00001678"/>
    </source>
</evidence>
<keyword evidence="7" id="KW-0378">Hydrolase</keyword>
<evidence type="ECO:0000256" key="3">
    <source>
        <dbReference type="ARBA" id="ARBA00005641"/>
    </source>
</evidence>
<comment type="similarity">
    <text evidence="3">Belongs to the glycosyl hydrolase 5 (cellulase A) family.</text>
</comment>
<dbReference type="InterPro" id="IPR045053">
    <property type="entry name" value="MAN-like"/>
</dbReference>
<evidence type="ECO:0000256" key="10">
    <source>
        <dbReference type="SAM" id="SignalP"/>
    </source>
</evidence>
<reference evidence="12 13" key="1">
    <citation type="submission" date="2019-05" db="EMBL/GenBank/DDBJ databases">
        <title>Emergence of the Ug99 lineage of the wheat stem rust pathogen through somatic hybridization.</title>
        <authorList>
            <person name="Li F."/>
            <person name="Upadhyaya N.M."/>
            <person name="Sperschneider J."/>
            <person name="Matny O."/>
            <person name="Nguyen-Phuc H."/>
            <person name="Mago R."/>
            <person name="Raley C."/>
            <person name="Miller M.E."/>
            <person name="Silverstein K.A.T."/>
            <person name="Henningsen E."/>
            <person name="Hirsch C.D."/>
            <person name="Visser B."/>
            <person name="Pretorius Z.A."/>
            <person name="Steffenson B.J."/>
            <person name="Schwessinger B."/>
            <person name="Dodds P.N."/>
            <person name="Figueroa M."/>
        </authorList>
    </citation>
    <scope>NUCLEOTIDE SEQUENCE [LARGE SCALE GENOMIC DNA]</scope>
    <source>
        <strain evidence="12">21-0</strain>
    </source>
</reference>
<dbReference type="GO" id="GO:0005576">
    <property type="term" value="C:extracellular region"/>
    <property type="evidence" value="ECO:0007669"/>
    <property type="project" value="UniProtKB-SubCell"/>
</dbReference>
<dbReference type="Pfam" id="PF26410">
    <property type="entry name" value="GH5_mannosidase"/>
    <property type="match status" value="1"/>
</dbReference>
<dbReference type="InterPro" id="IPR001547">
    <property type="entry name" value="Glyco_hydro_5"/>
</dbReference>
<comment type="caution">
    <text evidence="12">The sequence shown here is derived from an EMBL/GenBank/DDBJ whole genome shotgun (WGS) entry which is preliminary data.</text>
</comment>
<evidence type="ECO:0000256" key="2">
    <source>
        <dbReference type="ARBA" id="ARBA00004613"/>
    </source>
</evidence>
<gene>
    <name evidence="12" type="ORF">PGT21_017525</name>
</gene>
<evidence type="ECO:0000256" key="7">
    <source>
        <dbReference type="ARBA" id="ARBA00022801"/>
    </source>
</evidence>
<feature type="compositionally biased region" description="Polar residues" evidence="9">
    <location>
        <begin position="564"/>
        <end position="580"/>
    </location>
</feature>
<keyword evidence="5" id="KW-0964">Secreted</keyword>
<evidence type="ECO:0000256" key="4">
    <source>
        <dbReference type="ARBA" id="ARBA00012706"/>
    </source>
</evidence>
<keyword evidence="13" id="KW-1185">Reference proteome</keyword>
<organism evidence="12 13">
    <name type="scientific">Puccinia graminis f. sp. tritici</name>
    <dbReference type="NCBI Taxonomy" id="56615"/>
    <lineage>
        <taxon>Eukaryota</taxon>
        <taxon>Fungi</taxon>
        <taxon>Dikarya</taxon>
        <taxon>Basidiomycota</taxon>
        <taxon>Pucciniomycotina</taxon>
        <taxon>Pucciniomycetes</taxon>
        <taxon>Pucciniales</taxon>
        <taxon>Pucciniaceae</taxon>
        <taxon>Puccinia</taxon>
    </lineage>
</organism>
<evidence type="ECO:0000256" key="5">
    <source>
        <dbReference type="ARBA" id="ARBA00022525"/>
    </source>
</evidence>
<protein>
    <recommendedName>
        <fullName evidence="4">mannan endo-1,4-beta-mannosidase</fullName>
        <ecNumber evidence="4">3.2.1.78</ecNumber>
    </recommendedName>
</protein>
<dbReference type="EMBL" id="VSWC01000053">
    <property type="protein sequence ID" value="KAA1101354.1"/>
    <property type="molecule type" value="Genomic_DNA"/>
</dbReference>
<dbReference type="SUPFAM" id="SSF51445">
    <property type="entry name" value="(Trans)glycosidases"/>
    <property type="match status" value="1"/>
</dbReference>
<feature type="region of interest" description="Disordered" evidence="9">
    <location>
        <begin position="557"/>
        <end position="580"/>
    </location>
</feature>
<evidence type="ECO:0000259" key="11">
    <source>
        <dbReference type="Pfam" id="PF26410"/>
    </source>
</evidence>
<accession>A0A5B0PL42</accession>
<comment type="catalytic activity">
    <reaction evidence="1">
        <text>Random hydrolysis of (1-&gt;4)-beta-D-mannosidic linkages in mannans, galactomannans and glucomannans.</text>
        <dbReference type="EC" id="3.2.1.78"/>
    </reaction>
</comment>
<dbReference type="InterPro" id="IPR017853">
    <property type="entry name" value="GH"/>
</dbReference>
<dbReference type="Gene3D" id="3.20.20.80">
    <property type="entry name" value="Glycosidases"/>
    <property type="match status" value="1"/>
</dbReference>
<feature type="domain" description="Glycoside hydrolase family 5" evidence="11">
    <location>
        <begin position="146"/>
        <end position="325"/>
    </location>
</feature>
<dbReference type="PANTHER" id="PTHR31451">
    <property type="match status" value="1"/>
</dbReference>
<dbReference type="AlphaFoldDB" id="A0A5B0PL42"/>
<feature type="chain" id="PRO_5022903294" description="mannan endo-1,4-beta-mannosidase" evidence="10">
    <location>
        <begin position="22"/>
        <end position="623"/>
    </location>
</feature>
<dbReference type="GO" id="GO:0016985">
    <property type="term" value="F:mannan endo-1,4-beta-mannosidase activity"/>
    <property type="evidence" value="ECO:0007669"/>
    <property type="project" value="UniProtKB-EC"/>
</dbReference>
<comment type="subcellular location">
    <subcellularLocation>
        <location evidence="2">Secreted</location>
    </subcellularLocation>
</comment>
<evidence type="ECO:0000313" key="13">
    <source>
        <dbReference type="Proteomes" id="UP000324748"/>
    </source>
</evidence>
<dbReference type="PANTHER" id="PTHR31451:SF39">
    <property type="entry name" value="MANNAN ENDO-1,4-BETA-MANNOSIDASE 1"/>
    <property type="match status" value="1"/>
</dbReference>
<dbReference type="EC" id="3.2.1.78" evidence="4"/>
<evidence type="ECO:0000256" key="9">
    <source>
        <dbReference type="SAM" id="MobiDB-lite"/>
    </source>
</evidence>
<evidence type="ECO:0000256" key="8">
    <source>
        <dbReference type="ARBA" id="ARBA00023295"/>
    </source>
</evidence>